<evidence type="ECO:0000256" key="2">
    <source>
        <dbReference type="HAMAP-Rule" id="MF_02087"/>
    </source>
</evidence>
<evidence type="ECO:0000256" key="3">
    <source>
        <dbReference type="PIRSR" id="PIRSR004848-1"/>
    </source>
</evidence>
<dbReference type="PANTHER" id="PTHR10146:SF14">
    <property type="entry name" value="PYRIDOXAL PHOSPHATE HOMEOSTASIS PROTEIN"/>
    <property type="match status" value="1"/>
</dbReference>
<dbReference type="InterPro" id="IPR001608">
    <property type="entry name" value="Ala_racemase_N"/>
</dbReference>
<keyword evidence="1 2" id="KW-0663">Pyridoxal phosphate</keyword>
<evidence type="ECO:0000313" key="7">
    <source>
        <dbReference type="Proteomes" id="UP000250166"/>
    </source>
</evidence>
<dbReference type="Proteomes" id="UP000250166">
    <property type="component" value="Unassembled WGS sequence"/>
</dbReference>
<name>A0A2X3B143_9HELI</name>
<dbReference type="PIRSF" id="PIRSF004848">
    <property type="entry name" value="YBL036c_PLPDEIII"/>
    <property type="match status" value="1"/>
</dbReference>
<feature type="domain" description="Alanine racemase N-terminal" evidence="5">
    <location>
        <begin position="35"/>
        <end position="244"/>
    </location>
</feature>
<dbReference type="PANTHER" id="PTHR10146">
    <property type="entry name" value="PROLINE SYNTHETASE CO-TRANSCRIBED BACTERIAL HOMOLOG PROTEIN"/>
    <property type="match status" value="1"/>
</dbReference>
<reference evidence="6 7" key="1">
    <citation type="submission" date="2018-06" db="EMBL/GenBank/DDBJ databases">
        <authorList>
            <consortium name="Pathogen Informatics"/>
            <person name="Doyle S."/>
        </authorList>
    </citation>
    <scope>NUCLEOTIDE SEQUENCE [LARGE SCALE GENOMIC DNA]</scope>
    <source>
        <strain evidence="6 7">NCTC13102</strain>
    </source>
</reference>
<dbReference type="CDD" id="cd00635">
    <property type="entry name" value="PLPDE_III_YBL036c_like"/>
    <property type="match status" value="1"/>
</dbReference>
<dbReference type="Gene3D" id="3.20.20.10">
    <property type="entry name" value="Alanine racemase"/>
    <property type="match status" value="1"/>
</dbReference>
<comment type="cofactor">
    <cofactor evidence="3">
        <name>pyridoxal 5'-phosphate</name>
        <dbReference type="ChEBI" id="CHEBI:597326"/>
    </cofactor>
</comment>
<evidence type="ECO:0000313" key="6">
    <source>
        <dbReference type="EMBL" id="SQB98918.1"/>
    </source>
</evidence>
<dbReference type="RefSeq" id="WP_112058743.1">
    <property type="nucleotide sequence ID" value="NZ_UAWL01000006.1"/>
</dbReference>
<comment type="similarity">
    <text evidence="2 4">Belongs to the pyridoxal phosphate-binding protein YggS/PROSC family.</text>
</comment>
<evidence type="ECO:0000256" key="1">
    <source>
        <dbReference type="ARBA" id="ARBA00022898"/>
    </source>
</evidence>
<accession>A0A2X3B143</accession>
<sequence>MPLVVGLLGDQRFFILAVSRAEVKSKAFAKNLKRIIARIENARLSYSSHQIIKLIAVSKYHTSSDIECMYEAGQRAFGENKVQDLKSKTTNLATLPIEWHFVGTLQSNKINTLLSLKPSLVHSVDSLALALALDKKCQTRGMVQDILLQVNASKEDSKHGFALESISDIYAQITHTCANLRLKGIMTIGANVDDKRQIAKCFEQTKKAFDTLQGAEILSMGMSGDFELAIQNGANMVRIGSALFE</sequence>
<dbReference type="GO" id="GO:0030170">
    <property type="term" value="F:pyridoxal phosphate binding"/>
    <property type="evidence" value="ECO:0007669"/>
    <property type="project" value="UniProtKB-UniRule"/>
</dbReference>
<protein>
    <recommendedName>
        <fullName evidence="2">Pyridoxal phosphate homeostasis protein</fullName>
        <shortName evidence="2">PLP homeostasis protein</shortName>
    </recommendedName>
</protein>
<dbReference type="Pfam" id="PF01168">
    <property type="entry name" value="Ala_racemase_N"/>
    <property type="match status" value="1"/>
</dbReference>
<dbReference type="PROSITE" id="PS01211">
    <property type="entry name" value="UPF0001"/>
    <property type="match status" value="1"/>
</dbReference>
<comment type="function">
    <text evidence="2">Pyridoxal 5'-phosphate (PLP)-binding protein, which is involved in PLP homeostasis.</text>
</comment>
<dbReference type="NCBIfam" id="TIGR00044">
    <property type="entry name" value="YggS family pyridoxal phosphate-dependent enzyme"/>
    <property type="match status" value="1"/>
</dbReference>
<evidence type="ECO:0000256" key="4">
    <source>
        <dbReference type="RuleBase" id="RU004514"/>
    </source>
</evidence>
<gene>
    <name evidence="6" type="primary">yggS</name>
    <name evidence="6" type="ORF">NCTC13102_01389</name>
</gene>
<dbReference type="FunFam" id="3.20.20.10:FF:000018">
    <property type="entry name" value="Pyridoxal phosphate homeostasis protein"/>
    <property type="match status" value="1"/>
</dbReference>
<dbReference type="InterPro" id="IPR029066">
    <property type="entry name" value="PLP-binding_barrel"/>
</dbReference>
<organism evidence="6 7">
    <name type="scientific">Helicobacter fennelliae</name>
    <dbReference type="NCBI Taxonomy" id="215"/>
    <lineage>
        <taxon>Bacteria</taxon>
        <taxon>Pseudomonadati</taxon>
        <taxon>Campylobacterota</taxon>
        <taxon>Epsilonproteobacteria</taxon>
        <taxon>Campylobacterales</taxon>
        <taxon>Helicobacteraceae</taxon>
        <taxon>Helicobacter</taxon>
    </lineage>
</organism>
<dbReference type="InterPro" id="IPR011078">
    <property type="entry name" value="PyrdxlP_homeostasis"/>
</dbReference>
<dbReference type="AlphaFoldDB" id="A0A2X3B143"/>
<dbReference type="SUPFAM" id="SSF51419">
    <property type="entry name" value="PLP-binding barrel"/>
    <property type="match status" value="1"/>
</dbReference>
<proteinExistence type="inferred from homology"/>
<dbReference type="EMBL" id="UAWL01000006">
    <property type="protein sequence ID" value="SQB98918.1"/>
    <property type="molecule type" value="Genomic_DNA"/>
</dbReference>
<evidence type="ECO:0000259" key="5">
    <source>
        <dbReference type="Pfam" id="PF01168"/>
    </source>
</evidence>
<dbReference type="HAMAP" id="MF_02087">
    <property type="entry name" value="PLP_homeostasis"/>
    <property type="match status" value="1"/>
</dbReference>
<feature type="modified residue" description="N6-(pyridoxal phosphate)lysine" evidence="2 3">
    <location>
        <position position="59"/>
    </location>
</feature>